<dbReference type="EMBL" id="JBHRZG010000024">
    <property type="protein sequence ID" value="MFC3835550.1"/>
    <property type="molecule type" value="Genomic_DNA"/>
</dbReference>
<reference evidence="2" key="1">
    <citation type="journal article" date="2019" name="Int. J. Syst. Evol. Microbiol.">
        <title>The Global Catalogue of Microorganisms (GCM) 10K type strain sequencing project: providing services to taxonomists for standard genome sequencing and annotation.</title>
        <authorList>
            <consortium name="The Broad Institute Genomics Platform"/>
            <consortium name="The Broad Institute Genome Sequencing Center for Infectious Disease"/>
            <person name="Wu L."/>
            <person name="Ma J."/>
        </authorList>
    </citation>
    <scope>NUCLEOTIDE SEQUENCE [LARGE SCALE GENOMIC DNA]</scope>
    <source>
        <strain evidence="2">CCTCC AB 2017081</strain>
    </source>
</reference>
<name>A0ABV7ZEY2_9DEIO</name>
<keyword evidence="2" id="KW-1185">Reference proteome</keyword>
<dbReference type="Proteomes" id="UP001595803">
    <property type="component" value="Unassembled WGS sequence"/>
</dbReference>
<dbReference type="Gene3D" id="3.40.50.300">
    <property type="entry name" value="P-loop containing nucleotide triphosphate hydrolases"/>
    <property type="match status" value="1"/>
</dbReference>
<keyword evidence="1" id="KW-0808">Transferase</keyword>
<evidence type="ECO:0000313" key="1">
    <source>
        <dbReference type="EMBL" id="MFC3835550.1"/>
    </source>
</evidence>
<sequence length="214" mass="22873">MLLPPEEPAFGPWTAMPATSLLESWRAKLPAPGLRPGVVAVDGRGGSGKSTFAAALARAVPGAAVVHTDDLAWHHAFFDWANLLRDGVLVPVHAGQAVQYRPPAWDARGREGAVVVPAGCPLLVVEGSGAARRELMPWTDVVVWVQTDTGQAKARAMVRDGGTPEALTFWDEWMAEEFPFFARERPWERADTVATGAPGVAHDPAEQVVVSAGR</sequence>
<organism evidence="1 2">
    <name type="scientific">Deinococcus rufus</name>
    <dbReference type="NCBI Taxonomy" id="2136097"/>
    <lineage>
        <taxon>Bacteria</taxon>
        <taxon>Thermotogati</taxon>
        <taxon>Deinococcota</taxon>
        <taxon>Deinococci</taxon>
        <taxon>Deinococcales</taxon>
        <taxon>Deinococcaceae</taxon>
        <taxon>Deinococcus</taxon>
    </lineage>
</organism>
<accession>A0ABV7ZEY2</accession>
<dbReference type="InterPro" id="IPR027417">
    <property type="entry name" value="P-loop_NTPase"/>
</dbReference>
<dbReference type="GO" id="GO:0016301">
    <property type="term" value="F:kinase activity"/>
    <property type="evidence" value="ECO:0007669"/>
    <property type="project" value="UniProtKB-KW"/>
</dbReference>
<protein>
    <submittedName>
        <fullName evidence="1">Uridine kinase</fullName>
    </submittedName>
</protein>
<gene>
    <name evidence="1" type="ORF">ACFOSB_22020</name>
</gene>
<keyword evidence="1" id="KW-0418">Kinase</keyword>
<dbReference type="SUPFAM" id="SSF52540">
    <property type="entry name" value="P-loop containing nucleoside triphosphate hydrolases"/>
    <property type="match status" value="1"/>
</dbReference>
<proteinExistence type="predicted"/>
<evidence type="ECO:0000313" key="2">
    <source>
        <dbReference type="Proteomes" id="UP001595803"/>
    </source>
</evidence>
<comment type="caution">
    <text evidence="1">The sequence shown here is derived from an EMBL/GenBank/DDBJ whole genome shotgun (WGS) entry which is preliminary data.</text>
</comment>
<dbReference type="RefSeq" id="WP_322474485.1">
    <property type="nucleotide sequence ID" value="NZ_JBHRZG010000024.1"/>
</dbReference>